<comment type="caution">
    <text evidence="2">The sequence shown here is derived from an EMBL/GenBank/DDBJ whole genome shotgun (WGS) entry which is preliminary data.</text>
</comment>
<evidence type="ECO:0000313" key="2">
    <source>
        <dbReference type="EMBL" id="CAI8015120.1"/>
    </source>
</evidence>
<name>A0AA35RP31_GEOBA</name>
<organism evidence="2 3">
    <name type="scientific">Geodia barretti</name>
    <name type="common">Barrett's horny sponge</name>
    <dbReference type="NCBI Taxonomy" id="519541"/>
    <lineage>
        <taxon>Eukaryota</taxon>
        <taxon>Metazoa</taxon>
        <taxon>Porifera</taxon>
        <taxon>Demospongiae</taxon>
        <taxon>Heteroscleromorpha</taxon>
        <taxon>Tetractinellida</taxon>
        <taxon>Astrophorina</taxon>
        <taxon>Geodiidae</taxon>
        <taxon>Geodia</taxon>
    </lineage>
</organism>
<reference evidence="2" key="1">
    <citation type="submission" date="2023-03" db="EMBL/GenBank/DDBJ databases">
        <authorList>
            <person name="Steffen K."/>
            <person name="Cardenas P."/>
        </authorList>
    </citation>
    <scope>NUCLEOTIDE SEQUENCE</scope>
</reference>
<evidence type="ECO:0000313" key="3">
    <source>
        <dbReference type="Proteomes" id="UP001174909"/>
    </source>
</evidence>
<keyword evidence="3" id="KW-1185">Reference proteome</keyword>
<gene>
    <name evidence="2" type="ORF">GBAR_LOCUS9414</name>
</gene>
<protein>
    <submittedName>
        <fullName evidence="2">Uncharacterized protein</fullName>
    </submittedName>
</protein>
<accession>A0AA35RP31</accession>
<dbReference type="AlphaFoldDB" id="A0AA35RP31"/>
<sequence>MLLLCQCQPQLSQGEFSCRTGPPNTVTYRARITGTSSRSATEVVAIMGAWVQTNKGSVQIDRLRYYLDPTCDPTLENIHGPDCPVAETPTDGKLAYFQVRIQTSNANCEQWVAEDTEGKLSQIQKSLQQSMLLLCQCQPQLSQGEFSCRTGPPNTVTYRARITGTSSRSATEMVAIMGAWVQTNKGSVQIDRLRYYLDPTCDPTLENIHGPDCQVAQTPTDGTTVTTGGSTVTTDNTTTHETTNKPVTSDTSKPSTEDSTTQPITPPTKPGIDPKDPQI</sequence>
<evidence type="ECO:0000256" key="1">
    <source>
        <dbReference type="SAM" id="MobiDB-lite"/>
    </source>
</evidence>
<dbReference type="Proteomes" id="UP001174909">
    <property type="component" value="Unassembled WGS sequence"/>
</dbReference>
<feature type="compositionally biased region" description="Low complexity" evidence="1">
    <location>
        <begin position="218"/>
        <end position="248"/>
    </location>
</feature>
<feature type="region of interest" description="Disordered" evidence="1">
    <location>
        <begin position="215"/>
        <end position="279"/>
    </location>
</feature>
<proteinExistence type="predicted"/>
<dbReference type="EMBL" id="CASHTH010001421">
    <property type="protein sequence ID" value="CAI8015120.1"/>
    <property type="molecule type" value="Genomic_DNA"/>
</dbReference>
<feature type="compositionally biased region" description="Polar residues" evidence="1">
    <location>
        <begin position="249"/>
        <end position="263"/>
    </location>
</feature>